<dbReference type="InterPro" id="IPR014756">
    <property type="entry name" value="Ig_E-set"/>
</dbReference>
<reference evidence="2 3" key="1">
    <citation type="submission" date="2021-06" db="EMBL/GenBank/DDBJ databases">
        <authorList>
            <person name="Palmer J.M."/>
        </authorList>
    </citation>
    <scope>NUCLEOTIDE SEQUENCE [LARGE SCALE GENOMIC DNA]</scope>
    <source>
        <strain evidence="2 3">GA_2019</strain>
        <tissue evidence="2">Muscle</tissue>
    </source>
</reference>
<dbReference type="Pfam" id="PF01833">
    <property type="entry name" value="TIG"/>
    <property type="match status" value="1"/>
</dbReference>
<dbReference type="SMART" id="SM00429">
    <property type="entry name" value="IPT"/>
    <property type="match status" value="1"/>
</dbReference>
<dbReference type="InterPro" id="IPR002909">
    <property type="entry name" value="IPT_dom"/>
</dbReference>
<dbReference type="InterPro" id="IPR031148">
    <property type="entry name" value="Plexin"/>
</dbReference>
<proteinExistence type="predicted"/>
<gene>
    <name evidence="2" type="ORF">GOODEAATRI_021572</name>
</gene>
<accession>A0ABV0P013</accession>
<sequence>MKPESCPQFESLKPLLIPVGYEIPISFQGRNLDIYKVTSVRPDNWHHFKHADAKYQCVWCAATRTCIYQEICQSSEPAQCPNPEISDIIPRFGPLNGRISVTIKGSNMGIKKEDVKKITVAGVDCVHLEDRYSVSTSVVCEIGPKRIPPHDLPPEQTDSGPVEIEVEGGRRGVSEVIFTYR</sequence>
<feature type="non-terminal residue" evidence="2">
    <location>
        <position position="181"/>
    </location>
</feature>
<evidence type="ECO:0000313" key="2">
    <source>
        <dbReference type="EMBL" id="MEQ2175812.1"/>
    </source>
</evidence>
<dbReference type="Proteomes" id="UP001476798">
    <property type="component" value="Unassembled WGS sequence"/>
</dbReference>
<dbReference type="InterPro" id="IPR013783">
    <property type="entry name" value="Ig-like_fold"/>
</dbReference>
<evidence type="ECO:0000259" key="1">
    <source>
        <dbReference type="SMART" id="SM00429"/>
    </source>
</evidence>
<dbReference type="PANTHER" id="PTHR22625:SF9">
    <property type="entry name" value="PLEXIN-B2"/>
    <property type="match status" value="1"/>
</dbReference>
<comment type="caution">
    <text evidence="2">The sequence shown here is derived from an EMBL/GenBank/DDBJ whole genome shotgun (WGS) entry which is preliminary data.</text>
</comment>
<dbReference type="Gene3D" id="2.60.40.10">
    <property type="entry name" value="Immunoglobulins"/>
    <property type="match status" value="1"/>
</dbReference>
<protein>
    <recommendedName>
        <fullName evidence="1">IPT/TIG domain-containing protein</fullName>
    </recommendedName>
</protein>
<name>A0ABV0P013_9TELE</name>
<keyword evidence="3" id="KW-1185">Reference proteome</keyword>
<dbReference type="SUPFAM" id="SSF81296">
    <property type="entry name" value="E set domains"/>
    <property type="match status" value="1"/>
</dbReference>
<dbReference type="EMBL" id="JAHRIO010052091">
    <property type="protein sequence ID" value="MEQ2175812.1"/>
    <property type="molecule type" value="Genomic_DNA"/>
</dbReference>
<evidence type="ECO:0000313" key="3">
    <source>
        <dbReference type="Proteomes" id="UP001476798"/>
    </source>
</evidence>
<organism evidence="2 3">
    <name type="scientific">Goodea atripinnis</name>
    <dbReference type="NCBI Taxonomy" id="208336"/>
    <lineage>
        <taxon>Eukaryota</taxon>
        <taxon>Metazoa</taxon>
        <taxon>Chordata</taxon>
        <taxon>Craniata</taxon>
        <taxon>Vertebrata</taxon>
        <taxon>Euteleostomi</taxon>
        <taxon>Actinopterygii</taxon>
        <taxon>Neopterygii</taxon>
        <taxon>Teleostei</taxon>
        <taxon>Neoteleostei</taxon>
        <taxon>Acanthomorphata</taxon>
        <taxon>Ovalentaria</taxon>
        <taxon>Atherinomorphae</taxon>
        <taxon>Cyprinodontiformes</taxon>
        <taxon>Goodeidae</taxon>
        <taxon>Goodea</taxon>
    </lineage>
</organism>
<feature type="domain" description="IPT/TIG" evidence="1">
    <location>
        <begin position="82"/>
        <end position="181"/>
    </location>
</feature>
<dbReference type="PANTHER" id="PTHR22625">
    <property type="entry name" value="PLEXIN"/>
    <property type="match status" value="1"/>
</dbReference>